<feature type="domain" description="SPI-1 type 3 secretion system secretin N0" evidence="2">
    <location>
        <begin position="37"/>
        <end position="102"/>
    </location>
</feature>
<evidence type="ECO:0000313" key="4">
    <source>
        <dbReference type="Proteomes" id="UP000287027"/>
    </source>
</evidence>
<evidence type="ECO:0000256" key="1">
    <source>
        <dbReference type="SAM" id="SignalP"/>
    </source>
</evidence>
<dbReference type="RefSeq" id="WP_128105405.1">
    <property type="nucleotide sequence ID" value="NZ_CP042808.1"/>
</dbReference>
<proteinExistence type="predicted"/>
<dbReference type="InterPro" id="IPR038591">
    <property type="entry name" value="NolW-like_sf"/>
</dbReference>
<protein>
    <recommendedName>
        <fullName evidence="2">SPI-1 type 3 secretion system secretin N0 domain-containing protein</fullName>
    </recommendedName>
</protein>
<sequence length="198" mass="22020">MTDHFSTVLSCAAICGFLFTASAASAYETWEQKPFSYIAVDQKISSVLKEFSYINDVSVVVSDKVRGQVHGRWMNISSRDFLQTMSRLYDFDWYDDGAALYISSKSERSAQIIPLHSHTFTQLKVALQKMRLLDTRFDLSTGPANDTIMVAGPPRFIALVQQTLLSLPAQAPPPRRTGGGARHLTVFRGSTVSDIIVH</sequence>
<dbReference type="Pfam" id="PF21304">
    <property type="entry name" value="T3S_SPI-1_N0"/>
    <property type="match status" value="1"/>
</dbReference>
<feature type="chain" id="PRO_5023091421" description="SPI-1 type 3 secretion system secretin N0 domain-containing protein" evidence="1">
    <location>
        <begin position="27"/>
        <end position="198"/>
    </location>
</feature>
<evidence type="ECO:0000313" key="3">
    <source>
        <dbReference type="EMBL" id="QEE85410.1"/>
    </source>
</evidence>
<dbReference type="Proteomes" id="UP000287027">
    <property type="component" value="Chromosome"/>
</dbReference>
<keyword evidence="1" id="KW-0732">Signal</keyword>
<feature type="signal peptide" evidence="1">
    <location>
        <begin position="1"/>
        <end position="26"/>
    </location>
</feature>
<accession>A0A5B9GM89</accession>
<evidence type="ECO:0000259" key="2">
    <source>
        <dbReference type="Pfam" id="PF21304"/>
    </source>
</evidence>
<dbReference type="KEGG" id="aoy:EOV40_006510"/>
<dbReference type="AlphaFoldDB" id="A0A5B9GM89"/>
<dbReference type="Gene3D" id="3.30.1370.120">
    <property type="match status" value="1"/>
</dbReference>
<reference evidence="3 4" key="1">
    <citation type="submission" date="2019-08" db="EMBL/GenBank/DDBJ databases">
        <title>Acetobacter oryzioeni sp. nov., isolated from Korean rice wine vinegar.</title>
        <authorList>
            <person name="Baek J.H."/>
            <person name="Kim K.H."/>
            <person name="Jeon C.O."/>
            <person name="Han D.M."/>
        </authorList>
    </citation>
    <scope>NUCLEOTIDE SEQUENCE [LARGE SCALE GENOMIC DNA]</scope>
    <source>
        <strain evidence="3 4">B6</strain>
    </source>
</reference>
<gene>
    <name evidence="3" type="ORF">EOV40_006510</name>
</gene>
<keyword evidence="4" id="KW-1185">Reference proteome</keyword>
<dbReference type="InterPro" id="IPR049034">
    <property type="entry name" value="T3S_SPI-1_N0"/>
</dbReference>
<dbReference type="EMBL" id="CP042808">
    <property type="protein sequence ID" value="QEE85410.1"/>
    <property type="molecule type" value="Genomic_DNA"/>
</dbReference>
<organism evidence="3 4">
    <name type="scientific">Acetobacter oryzoeni</name>
    <dbReference type="NCBI Taxonomy" id="2500548"/>
    <lineage>
        <taxon>Bacteria</taxon>
        <taxon>Pseudomonadati</taxon>
        <taxon>Pseudomonadota</taxon>
        <taxon>Alphaproteobacteria</taxon>
        <taxon>Acetobacterales</taxon>
        <taxon>Acetobacteraceae</taxon>
        <taxon>Acetobacter</taxon>
    </lineage>
</organism>
<name>A0A5B9GM89_9PROT</name>
<dbReference type="Gene3D" id="3.55.50.30">
    <property type="match status" value="1"/>
</dbReference>